<dbReference type="InterPro" id="IPR018004">
    <property type="entry name" value="KilA/APSES_HTH"/>
</dbReference>
<accession>A0ABP9ZEG8</accession>
<feature type="region of interest" description="Disordered" evidence="5">
    <location>
        <begin position="26"/>
        <end position="46"/>
    </location>
</feature>
<sequence length="484" mass="55172">MFSYTDSVFQTSNSPTKEIKAEELYLQRQQQQQPEPINTSSYLSNSLYQSSSNGPLYPYNDMLYSIENQQQQQQQMTSPTYDISSHHLQRQFPQQSESFQPQSWQDNSQHHTSTSNSFYPEIRNPPQTQLVLDSATPYDPYNTVSPFSSPIPNNSATMGNSSTSISQRSSLQSLPSVPPIPSSSANSPSQQQQQQQQQQQHQHQQKHHHQHQQQQQQHQQQQNQHQHQQQAQQQQQQRPRITTSLWDDEGTVCYQVDVRGICVARRQDNDMVNGTKLLNVTGMSRGKRDGILKNEKGRVVVKVGAMHLKGVWVTFARAKALAIQFNIAEHLHPLFVDDPAMYFYSNQMVPPNYFVPNHPIYLQSQDSFNTVSNIHHRASPSNSTTTNDSHTNILSNPCSNESYMQQNAASSSSLLNFSSLFSENSDNNSIHRPYSSPSHNTTNSSLYHNHLPVPSMLPVQPQMTMYGYNTSNRDNNTDAIDHFH</sequence>
<dbReference type="Proteomes" id="UP001473302">
    <property type="component" value="Unassembled WGS sequence"/>
</dbReference>
<feature type="compositionally biased region" description="Low complexity" evidence="5">
    <location>
        <begin position="90"/>
        <end position="105"/>
    </location>
</feature>
<dbReference type="SUPFAM" id="SSF54616">
    <property type="entry name" value="DNA-binding domain of Mlu1-box binding protein MBP1"/>
    <property type="match status" value="1"/>
</dbReference>
<evidence type="ECO:0000313" key="8">
    <source>
        <dbReference type="Proteomes" id="UP001473302"/>
    </source>
</evidence>
<keyword evidence="3" id="KW-0238">DNA-binding</keyword>
<feature type="region of interest" description="Disordered" evidence="5">
    <location>
        <begin position="373"/>
        <end position="400"/>
    </location>
</feature>
<proteinExistence type="inferred from homology"/>
<feature type="compositionally biased region" description="Low complexity" evidence="5">
    <location>
        <begin position="212"/>
        <end position="237"/>
    </location>
</feature>
<evidence type="ECO:0000259" key="6">
    <source>
        <dbReference type="PROSITE" id="PS51299"/>
    </source>
</evidence>
<dbReference type="InterPro" id="IPR029790">
    <property type="entry name" value="EFG1/Phd1/StuA"/>
</dbReference>
<feature type="compositionally biased region" description="Low complexity" evidence="5">
    <location>
        <begin position="182"/>
        <end position="202"/>
    </location>
</feature>
<dbReference type="Gene3D" id="3.10.260.10">
    <property type="entry name" value="Transcription regulator HTH, APSES-type DNA-binding domain"/>
    <property type="match status" value="1"/>
</dbReference>
<evidence type="ECO:0000256" key="5">
    <source>
        <dbReference type="SAM" id="MobiDB-lite"/>
    </source>
</evidence>
<dbReference type="InterPro" id="IPR036887">
    <property type="entry name" value="HTH_APSES_sf"/>
</dbReference>
<dbReference type="SMART" id="SM01252">
    <property type="entry name" value="KilA-N"/>
    <property type="match status" value="1"/>
</dbReference>
<protein>
    <recommendedName>
        <fullName evidence="6">HTH APSES-type domain-containing protein</fullName>
    </recommendedName>
</protein>
<keyword evidence="4" id="KW-0804">Transcription</keyword>
<feature type="compositionally biased region" description="Polar residues" evidence="5">
    <location>
        <begin position="435"/>
        <end position="447"/>
    </location>
</feature>
<dbReference type="PANTHER" id="PTHR47792">
    <property type="entry name" value="PROTEIN SOK2-RELATED"/>
    <property type="match status" value="1"/>
</dbReference>
<dbReference type="EMBL" id="BAABUK010000043">
    <property type="protein sequence ID" value="GAA5817482.1"/>
    <property type="molecule type" value="Genomic_DNA"/>
</dbReference>
<evidence type="ECO:0000313" key="7">
    <source>
        <dbReference type="EMBL" id="GAA5817482.1"/>
    </source>
</evidence>
<evidence type="ECO:0000256" key="3">
    <source>
        <dbReference type="ARBA" id="ARBA00023125"/>
    </source>
</evidence>
<reference evidence="7 8" key="1">
    <citation type="submission" date="2024-04" db="EMBL/GenBank/DDBJ databases">
        <title>genome sequences of Mucor flavus KT1a and Helicostylum pulchrum KT1b strains isolated from the surface of a dry-aged beef.</title>
        <authorList>
            <person name="Toyotome T."/>
            <person name="Hosono M."/>
            <person name="Torimaru M."/>
            <person name="Fukuda K."/>
            <person name="Mikami N."/>
        </authorList>
    </citation>
    <scope>NUCLEOTIDE SEQUENCE [LARGE SCALE GENOMIC DNA]</scope>
    <source>
        <strain evidence="7 8">KT1a</strain>
    </source>
</reference>
<organism evidence="7 8">
    <name type="scientific">Mucor flavus</name>
    <dbReference type="NCBI Taxonomy" id="439312"/>
    <lineage>
        <taxon>Eukaryota</taxon>
        <taxon>Fungi</taxon>
        <taxon>Fungi incertae sedis</taxon>
        <taxon>Mucoromycota</taxon>
        <taxon>Mucoromycotina</taxon>
        <taxon>Mucoromycetes</taxon>
        <taxon>Mucorales</taxon>
        <taxon>Mucorineae</taxon>
        <taxon>Mucoraceae</taxon>
        <taxon>Mucor</taxon>
    </lineage>
</organism>
<keyword evidence="8" id="KW-1185">Reference proteome</keyword>
<dbReference type="PANTHER" id="PTHR47792:SF1">
    <property type="entry name" value="PROTEIN SOK2-RELATED"/>
    <property type="match status" value="1"/>
</dbReference>
<gene>
    <name evidence="7" type="ORF">MFLAVUS_011030</name>
</gene>
<comment type="caution">
    <text evidence="7">The sequence shown here is derived from an EMBL/GenBank/DDBJ whole genome shotgun (WGS) entry which is preliminary data.</text>
</comment>
<keyword evidence="2" id="KW-0805">Transcription regulation</keyword>
<feature type="region of interest" description="Disordered" evidence="5">
    <location>
        <begin position="68"/>
        <end position="124"/>
    </location>
</feature>
<dbReference type="PROSITE" id="PS51299">
    <property type="entry name" value="HTH_APSES"/>
    <property type="match status" value="1"/>
</dbReference>
<feature type="region of interest" description="Disordered" evidence="5">
    <location>
        <begin position="426"/>
        <end position="455"/>
    </location>
</feature>
<feature type="compositionally biased region" description="Polar residues" evidence="5">
    <location>
        <begin position="106"/>
        <end position="118"/>
    </location>
</feature>
<evidence type="ECO:0000256" key="4">
    <source>
        <dbReference type="ARBA" id="ARBA00023163"/>
    </source>
</evidence>
<feature type="domain" description="HTH APSES-type" evidence="6">
    <location>
        <begin position="240"/>
        <end position="350"/>
    </location>
</feature>
<evidence type="ECO:0000256" key="1">
    <source>
        <dbReference type="ARBA" id="ARBA00007247"/>
    </source>
</evidence>
<feature type="compositionally biased region" description="Low complexity" evidence="5">
    <location>
        <begin position="160"/>
        <end position="175"/>
    </location>
</feature>
<dbReference type="InterPro" id="IPR003163">
    <property type="entry name" value="Tscrpt_reg_HTH_APSES-type"/>
</dbReference>
<comment type="similarity">
    <text evidence="1">Belongs to the EFG1/PHD1/stuA family.</text>
</comment>
<evidence type="ECO:0000256" key="2">
    <source>
        <dbReference type="ARBA" id="ARBA00023015"/>
    </source>
</evidence>
<feature type="compositionally biased region" description="Polar residues" evidence="5">
    <location>
        <begin position="143"/>
        <end position="159"/>
    </location>
</feature>
<feature type="compositionally biased region" description="Low complexity" evidence="5">
    <location>
        <begin position="379"/>
        <end position="392"/>
    </location>
</feature>
<dbReference type="Pfam" id="PF04383">
    <property type="entry name" value="KilA-N"/>
    <property type="match status" value="1"/>
</dbReference>
<feature type="region of interest" description="Disordered" evidence="5">
    <location>
        <begin position="143"/>
        <end position="240"/>
    </location>
</feature>
<name>A0ABP9ZEG8_9FUNG</name>